<dbReference type="SMART" id="SM00248">
    <property type="entry name" value="ANK"/>
    <property type="match status" value="1"/>
</dbReference>
<evidence type="ECO:0000259" key="6">
    <source>
        <dbReference type="PROSITE" id="PS50103"/>
    </source>
</evidence>
<accession>A0ABP1CKM0</accession>
<protein>
    <recommendedName>
        <fullName evidence="6">C3H1-type domain-containing protein</fullName>
    </recommendedName>
</protein>
<gene>
    <name evidence="7" type="ORF">GFSPODELE1_LOCUS631</name>
</gene>
<evidence type="ECO:0000256" key="1">
    <source>
        <dbReference type="ARBA" id="ARBA00022737"/>
    </source>
</evidence>
<feature type="zinc finger region" description="C3H1-type" evidence="4">
    <location>
        <begin position="382"/>
        <end position="409"/>
    </location>
</feature>
<dbReference type="PANTHER" id="PTHR24171">
    <property type="entry name" value="ANKYRIN REPEAT DOMAIN-CONTAINING PROTEIN 39-RELATED"/>
    <property type="match status" value="1"/>
</dbReference>
<feature type="domain" description="C3H1-type" evidence="6">
    <location>
        <begin position="158"/>
        <end position="182"/>
    </location>
</feature>
<feature type="compositionally biased region" description="Pro residues" evidence="5">
    <location>
        <begin position="216"/>
        <end position="237"/>
    </location>
</feature>
<keyword evidence="4" id="KW-0863">Zinc-finger</keyword>
<feature type="domain" description="C3H1-type" evidence="6">
    <location>
        <begin position="382"/>
        <end position="409"/>
    </location>
</feature>
<feature type="compositionally biased region" description="Low complexity" evidence="5">
    <location>
        <begin position="450"/>
        <end position="459"/>
    </location>
</feature>
<reference evidence="8" key="1">
    <citation type="submission" date="2024-04" db="EMBL/GenBank/DDBJ databases">
        <authorList>
            <person name="Shaw F."/>
            <person name="Minotto A."/>
        </authorList>
    </citation>
    <scope>NUCLEOTIDE SEQUENCE [LARGE SCALE GENOMIC DNA]</scope>
</reference>
<dbReference type="Pfam" id="PF14608">
    <property type="entry name" value="zf-CCCH_2"/>
    <property type="match status" value="2"/>
</dbReference>
<dbReference type="InterPro" id="IPR002110">
    <property type="entry name" value="Ankyrin_rpt"/>
</dbReference>
<feature type="compositionally biased region" description="Polar residues" evidence="5">
    <location>
        <begin position="561"/>
        <end position="571"/>
    </location>
</feature>
<dbReference type="SMART" id="SM00356">
    <property type="entry name" value="ZnF_C3H1"/>
    <property type="match status" value="2"/>
</dbReference>
<proteinExistence type="predicted"/>
<evidence type="ECO:0000313" key="7">
    <source>
        <dbReference type="EMBL" id="CAL1695189.1"/>
    </source>
</evidence>
<feature type="zinc finger region" description="C3H1-type" evidence="4">
    <location>
        <begin position="158"/>
        <end position="182"/>
    </location>
</feature>
<dbReference type="EMBL" id="OZ037944">
    <property type="protein sequence ID" value="CAL1695189.1"/>
    <property type="molecule type" value="Genomic_DNA"/>
</dbReference>
<keyword evidence="2 3" id="KW-0040">ANK repeat</keyword>
<evidence type="ECO:0000313" key="8">
    <source>
        <dbReference type="Proteomes" id="UP001497453"/>
    </source>
</evidence>
<organism evidence="7 8">
    <name type="scientific">Somion occarium</name>
    <dbReference type="NCBI Taxonomy" id="3059160"/>
    <lineage>
        <taxon>Eukaryota</taxon>
        <taxon>Fungi</taxon>
        <taxon>Dikarya</taxon>
        <taxon>Basidiomycota</taxon>
        <taxon>Agaricomycotina</taxon>
        <taxon>Agaricomycetes</taxon>
        <taxon>Polyporales</taxon>
        <taxon>Cerrenaceae</taxon>
        <taxon>Somion</taxon>
    </lineage>
</organism>
<sequence length="643" mass="68736">MVSALWKACADGDLDRVSHILNEESFDIEIKDHTGVTPLICAVQSGHLEIVRLLLDKGADPHNVSSQGPPEQYTADQGIIELIIAAKNKTAPNGHSYDSGYSNDGQVDPAKAYYPPPGAYYYPGIPPPVLPEGAVAFYPPPVDPSGNGLSNLPPPDVARMIPCRYYPACRYGASCMFAHPQGPYIQGPLPPPAQYPAPYESMGPAPFPAYYQMPPPSYPPHAGGPPSMNPTSPPPGQHHPLAHARSGSELVSPVQAPFSPSGIPPQGPYGIVSPVSPTFGHPGPIPVSIPPPPVHHSAGPQSPQHIMYQPTSPTGPGSMSAPQYMMPRDSGHQYPPQGPLPNGHMEGIMSPKLTSTHPMDGYHRDSMTHHRRGSARRLSMGGRGKPPCLFFPSGRCRNGDDCRFPHVLPDGPLPHQVPHFNGRGGHRPRASTYVNGYVGLEDKLASMNIQDDGQQQQQQHANGIATENSSRSQSTDPGSRGRAYSGFKPNQFINGHRTDRRVAAPRPQRLPSADEFPVLAGTSTPPLRSPGANGVLVNGQGPTAAQVLQAPPPVRKEKDNQSSTRGSSPNSEGPERNAKVREEHYFFRNYSNDFQFQEENSGPNGVSAPASHHEPVVSKLPVSFAAAATAAVPEVPKEVSVSA</sequence>
<feature type="repeat" description="ANK" evidence="3">
    <location>
        <begin position="34"/>
        <end position="66"/>
    </location>
</feature>
<keyword evidence="4" id="KW-0862">Zinc</keyword>
<dbReference type="Gene3D" id="1.25.40.20">
    <property type="entry name" value="Ankyrin repeat-containing domain"/>
    <property type="match status" value="1"/>
</dbReference>
<dbReference type="PROSITE" id="PS50088">
    <property type="entry name" value="ANK_REPEAT"/>
    <property type="match status" value="1"/>
</dbReference>
<dbReference type="Proteomes" id="UP001497453">
    <property type="component" value="Chromosome 1"/>
</dbReference>
<evidence type="ECO:0000256" key="2">
    <source>
        <dbReference type="ARBA" id="ARBA00023043"/>
    </source>
</evidence>
<keyword evidence="8" id="KW-1185">Reference proteome</keyword>
<feature type="region of interest" description="Disordered" evidence="5">
    <location>
        <begin position="595"/>
        <end position="614"/>
    </location>
</feature>
<feature type="compositionally biased region" description="Polar residues" evidence="5">
    <location>
        <begin position="465"/>
        <end position="477"/>
    </location>
</feature>
<evidence type="ECO:0000256" key="3">
    <source>
        <dbReference type="PROSITE-ProRule" id="PRU00023"/>
    </source>
</evidence>
<dbReference type="InterPro" id="IPR036770">
    <property type="entry name" value="Ankyrin_rpt-contain_sf"/>
</dbReference>
<dbReference type="Pfam" id="PF12796">
    <property type="entry name" value="Ank_2"/>
    <property type="match status" value="1"/>
</dbReference>
<feature type="region of interest" description="Disordered" evidence="5">
    <location>
        <begin position="450"/>
        <end position="578"/>
    </location>
</feature>
<dbReference type="PROSITE" id="PS50103">
    <property type="entry name" value="ZF_C3H1"/>
    <property type="match status" value="2"/>
</dbReference>
<keyword evidence="1" id="KW-0677">Repeat</keyword>
<feature type="compositionally biased region" description="Polar residues" evidence="5">
    <location>
        <begin position="595"/>
        <end position="604"/>
    </location>
</feature>
<feature type="region of interest" description="Disordered" evidence="5">
    <location>
        <begin position="216"/>
        <end position="383"/>
    </location>
</feature>
<name>A0ABP1CKM0_9APHY</name>
<evidence type="ECO:0000256" key="4">
    <source>
        <dbReference type="PROSITE-ProRule" id="PRU00723"/>
    </source>
</evidence>
<evidence type="ECO:0000256" key="5">
    <source>
        <dbReference type="SAM" id="MobiDB-lite"/>
    </source>
</evidence>
<feature type="compositionally biased region" description="Pro residues" evidence="5">
    <location>
        <begin position="283"/>
        <end position="294"/>
    </location>
</feature>
<feature type="compositionally biased region" description="Polar residues" evidence="5">
    <location>
        <begin position="299"/>
        <end position="321"/>
    </location>
</feature>
<dbReference type="InterPro" id="IPR000571">
    <property type="entry name" value="Znf_CCCH"/>
</dbReference>
<dbReference type="PROSITE" id="PS50297">
    <property type="entry name" value="ANK_REP_REGION"/>
    <property type="match status" value="1"/>
</dbReference>
<keyword evidence="4" id="KW-0479">Metal-binding</keyword>
<dbReference type="SUPFAM" id="SSF48403">
    <property type="entry name" value="Ankyrin repeat"/>
    <property type="match status" value="1"/>
</dbReference>